<dbReference type="GO" id="GO:0044550">
    <property type="term" value="P:secondary metabolite biosynthetic process"/>
    <property type="evidence" value="ECO:0007669"/>
    <property type="project" value="TreeGrafter"/>
</dbReference>
<feature type="domain" description="Glucose-methanol-choline oxidoreductase N-terminal" evidence="5">
    <location>
        <begin position="119"/>
        <end position="142"/>
    </location>
</feature>
<keyword evidence="2 3" id="KW-0274">FAD</keyword>
<organism evidence="7 8">
    <name type="scientific">Colletotrichum spaethianum</name>
    <dbReference type="NCBI Taxonomy" id="700344"/>
    <lineage>
        <taxon>Eukaryota</taxon>
        <taxon>Fungi</taxon>
        <taxon>Dikarya</taxon>
        <taxon>Ascomycota</taxon>
        <taxon>Pezizomycotina</taxon>
        <taxon>Sordariomycetes</taxon>
        <taxon>Hypocreomycetidae</taxon>
        <taxon>Glomerellales</taxon>
        <taxon>Glomerellaceae</taxon>
        <taxon>Colletotrichum</taxon>
        <taxon>Colletotrichum spaethianum species complex</taxon>
    </lineage>
</organism>
<feature type="binding site" evidence="2">
    <location>
        <position position="272"/>
    </location>
    <ligand>
        <name>FAD</name>
        <dbReference type="ChEBI" id="CHEBI:57692"/>
    </ligand>
</feature>
<feature type="signal peptide" evidence="4">
    <location>
        <begin position="1"/>
        <end position="24"/>
    </location>
</feature>
<accession>A0AA37P1Q6</accession>
<dbReference type="RefSeq" id="XP_049127553.1">
    <property type="nucleotide sequence ID" value="XM_049271596.1"/>
</dbReference>
<name>A0AA37P1Q6_9PEZI</name>
<evidence type="ECO:0000256" key="3">
    <source>
        <dbReference type="RuleBase" id="RU003968"/>
    </source>
</evidence>
<proteinExistence type="inferred from homology"/>
<dbReference type="PANTHER" id="PTHR11552">
    <property type="entry name" value="GLUCOSE-METHANOL-CHOLINE GMC OXIDOREDUCTASE"/>
    <property type="match status" value="1"/>
</dbReference>
<evidence type="ECO:0000256" key="2">
    <source>
        <dbReference type="PIRSR" id="PIRSR000137-2"/>
    </source>
</evidence>
<keyword evidence="4" id="KW-0732">Signal</keyword>
<dbReference type="PANTHER" id="PTHR11552:SF115">
    <property type="entry name" value="DEHYDROGENASE XPTC-RELATED"/>
    <property type="match status" value="1"/>
</dbReference>
<dbReference type="Gene3D" id="3.50.50.60">
    <property type="entry name" value="FAD/NAD(P)-binding domain"/>
    <property type="match status" value="1"/>
</dbReference>
<dbReference type="SUPFAM" id="SSF51905">
    <property type="entry name" value="FAD/NAD(P)-binding domain"/>
    <property type="match status" value="1"/>
</dbReference>
<feature type="chain" id="PRO_5041207238" evidence="4">
    <location>
        <begin position="25"/>
        <end position="627"/>
    </location>
</feature>
<dbReference type="EMBL" id="BQXU01000012">
    <property type="protein sequence ID" value="GKT45203.1"/>
    <property type="molecule type" value="Genomic_DNA"/>
</dbReference>
<keyword evidence="3" id="KW-0285">Flavoprotein</keyword>
<comment type="cofactor">
    <cofactor evidence="2">
        <name>FAD</name>
        <dbReference type="ChEBI" id="CHEBI:57692"/>
    </cofactor>
</comment>
<evidence type="ECO:0000313" key="7">
    <source>
        <dbReference type="EMBL" id="GKT45203.1"/>
    </source>
</evidence>
<dbReference type="GO" id="GO:0016614">
    <property type="term" value="F:oxidoreductase activity, acting on CH-OH group of donors"/>
    <property type="evidence" value="ECO:0007669"/>
    <property type="project" value="InterPro"/>
</dbReference>
<feature type="binding site" evidence="2">
    <location>
        <position position="121"/>
    </location>
    <ligand>
        <name>FAD</name>
        <dbReference type="ChEBI" id="CHEBI:57692"/>
    </ligand>
</feature>
<dbReference type="InterPro" id="IPR000172">
    <property type="entry name" value="GMC_OxRdtase_N"/>
</dbReference>
<sequence length="627" mass="68102">MPGLLSTTTRAITALLAFSSSVIAILVPHHATLASREAVAETEYDFVIAGGGVSGLTVADRLTEDPSINVLVIETGPFDKDEDTVLVPGAFLPVPYLWLGLTSAPQPALNNREFSVPAGRVVGGGSVVNGMVFVRGGKSEYAAWEKLGAKGWGWDDLLPYFRKSENLTTPPKDFAEAANISWVESAHGHDGPVRASYPNYFFPGAKNFWQAALESGLTPSPDPNGGDRAVGLFNFPTLADATTRTRSHARINHYRRVKESRNNYHILAEHTVSKILFKDKQAVGLEYLPTAGGDKTEVFAKKEVFLAAGALHTPQLLQLSGIGSKKFLQSFGIDVVADLPGVGENFMDQGELKVPYTFENNIFPNSGALDNNATYNAEQRALYDAKREGAYTIVRTLSTNLAVPPLANTTSDWRDILAAAKRNKFTAYLAPGTPSSVQEGYKKQREIVLDQLAGQDVPLGMVHWGTGNSVTLYFLRALSRGFVRINSTDPLQQPVIDFRTCSDPIDFDLAVALFEKGKEIMAAPAMKVLGPRMSAPYEKATKEELKRLLAENMTPSNAHSCCTAAMVPKEKGGVVDTEMQVYGTKGLRVIDVSYWPMVLTAAPTATTYASGEKIADIIKKKYFLKSL</sequence>
<dbReference type="InterPro" id="IPR007867">
    <property type="entry name" value="GMC_OxRtase_C"/>
</dbReference>
<dbReference type="GO" id="GO:0050660">
    <property type="term" value="F:flavin adenine dinucleotide binding"/>
    <property type="evidence" value="ECO:0007669"/>
    <property type="project" value="InterPro"/>
</dbReference>
<reference evidence="7 8" key="1">
    <citation type="submission" date="2022-03" db="EMBL/GenBank/DDBJ databases">
        <title>Genome data of Colletotrichum spp.</title>
        <authorList>
            <person name="Utami Y.D."/>
            <person name="Hiruma K."/>
        </authorList>
    </citation>
    <scope>NUCLEOTIDE SEQUENCE [LARGE SCALE GENOMIC DNA]</scope>
    <source>
        <strain evidence="7 8">MAFF 239500</strain>
    </source>
</reference>
<dbReference type="InterPro" id="IPR036188">
    <property type="entry name" value="FAD/NAD-bd_sf"/>
</dbReference>
<dbReference type="Pfam" id="PF05199">
    <property type="entry name" value="GMC_oxred_C"/>
    <property type="match status" value="1"/>
</dbReference>
<comment type="caution">
    <text evidence="7">The sequence shown here is derived from an EMBL/GenBank/DDBJ whole genome shotgun (WGS) entry which is preliminary data.</text>
</comment>
<feature type="binding site" evidence="2">
    <location>
        <begin position="129"/>
        <end position="132"/>
    </location>
    <ligand>
        <name>FAD</name>
        <dbReference type="ChEBI" id="CHEBI:57692"/>
    </ligand>
</feature>
<dbReference type="PIRSF" id="PIRSF000137">
    <property type="entry name" value="Alcohol_oxidase"/>
    <property type="match status" value="1"/>
</dbReference>
<dbReference type="AlphaFoldDB" id="A0AA37P1Q6"/>
<gene>
    <name evidence="7" type="ORF">ColSpa_05384</name>
</gene>
<evidence type="ECO:0000259" key="6">
    <source>
        <dbReference type="PROSITE" id="PS00624"/>
    </source>
</evidence>
<dbReference type="Gene3D" id="3.30.560.10">
    <property type="entry name" value="Glucose Oxidase, domain 3"/>
    <property type="match status" value="1"/>
</dbReference>
<feature type="domain" description="Glucose-methanol-choline oxidoreductase N-terminal" evidence="6">
    <location>
        <begin position="309"/>
        <end position="323"/>
    </location>
</feature>
<protein>
    <submittedName>
        <fullName evidence="7">Dehydrogenase xptC</fullName>
    </submittedName>
</protein>
<evidence type="ECO:0000259" key="5">
    <source>
        <dbReference type="PROSITE" id="PS00623"/>
    </source>
</evidence>
<evidence type="ECO:0000256" key="4">
    <source>
        <dbReference type="SAM" id="SignalP"/>
    </source>
</evidence>
<dbReference type="InterPro" id="IPR012132">
    <property type="entry name" value="GMC_OxRdtase"/>
</dbReference>
<dbReference type="SUPFAM" id="SSF54373">
    <property type="entry name" value="FAD-linked reductases, C-terminal domain"/>
    <property type="match status" value="1"/>
</dbReference>
<evidence type="ECO:0000313" key="8">
    <source>
        <dbReference type="Proteomes" id="UP001055115"/>
    </source>
</evidence>
<evidence type="ECO:0000256" key="1">
    <source>
        <dbReference type="ARBA" id="ARBA00010790"/>
    </source>
</evidence>
<comment type="similarity">
    <text evidence="1 3">Belongs to the GMC oxidoreductase family.</text>
</comment>
<dbReference type="GeneID" id="73326186"/>
<dbReference type="Pfam" id="PF00732">
    <property type="entry name" value="GMC_oxred_N"/>
    <property type="match status" value="1"/>
</dbReference>
<dbReference type="PROSITE" id="PS00624">
    <property type="entry name" value="GMC_OXRED_2"/>
    <property type="match status" value="1"/>
</dbReference>
<dbReference type="Proteomes" id="UP001055115">
    <property type="component" value="Unassembled WGS sequence"/>
</dbReference>
<keyword evidence="8" id="KW-1185">Reference proteome</keyword>
<dbReference type="PROSITE" id="PS00623">
    <property type="entry name" value="GMC_OXRED_1"/>
    <property type="match status" value="1"/>
</dbReference>